<dbReference type="HOGENOM" id="CLU_2417062_0_0_1"/>
<dbReference type="Gramene" id="OPUNC11G00240.1">
    <property type="protein sequence ID" value="OPUNC11G00240.1"/>
    <property type="gene ID" value="OPUNC11G00240"/>
</dbReference>
<reference evidence="2" key="2">
    <citation type="submission" date="2018-05" db="EMBL/GenBank/DDBJ databases">
        <title>OpunRS2 (Oryza punctata Reference Sequence Version 2).</title>
        <authorList>
            <person name="Zhang J."/>
            <person name="Kudrna D."/>
            <person name="Lee S."/>
            <person name="Talag J."/>
            <person name="Welchert J."/>
            <person name="Wing R.A."/>
        </authorList>
    </citation>
    <scope>NUCLEOTIDE SEQUENCE [LARGE SCALE GENOMIC DNA]</scope>
</reference>
<protein>
    <submittedName>
        <fullName evidence="2">Uncharacterized protein</fullName>
    </submittedName>
</protein>
<evidence type="ECO:0000256" key="1">
    <source>
        <dbReference type="SAM" id="MobiDB-lite"/>
    </source>
</evidence>
<organism evidence="2">
    <name type="scientific">Oryza punctata</name>
    <name type="common">Red rice</name>
    <dbReference type="NCBI Taxonomy" id="4537"/>
    <lineage>
        <taxon>Eukaryota</taxon>
        <taxon>Viridiplantae</taxon>
        <taxon>Streptophyta</taxon>
        <taxon>Embryophyta</taxon>
        <taxon>Tracheophyta</taxon>
        <taxon>Spermatophyta</taxon>
        <taxon>Magnoliopsida</taxon>
        <taxon>Liliopsida</taxon>
        <taxon>Poales</taxon>
        <taxon>Poaceae</taxon>
        <taxon>BOP clade</taxon>
        <taxon>Oryzoideae</taxon>
        <taxon>Oryzeae</taxon>
        <taxon>Oryzinae</taxon>
        <taxon>Oryza</taxon>
    </lineage>
</organism>
<name>A0A0E0MBG5_ORYPU</name>
<keyword evidence="3" id="KW-1185">Reference proteome</keyword>
<dbReference type="EnsemblPlants" id="OPUNC11G00240.1">
    <property type="protein sequence ID" value="OPUNC11G00240.1"/>
    <property type="gene ID" value="OPUNC11G00240"/>
</dbReference>
<feature type="region of interest" description="Disordered" evidence="1">
    <location>
        <begin position="1"/>
        <end position="92"/>
    </location>
</feature>
<accession>A0A0E0MBG5</accession>
<reference evidence="2" key="1">
    <citation type="submission" date="2015-04" db="UniProtKB">
        <authorList>
            <consortium name="EnsemblPlants"/>
        </authorList>
    </citation>
    <scope>IDENTIFICATION</scope>
</reference>
<sequence>MGWSLAPDEGRGAKLRAGVPRSPQIQRKKGEGKRERRKKGKERGRGEAPQPPATTTGEDGEARWEAGKIGSPPGTCSKERMDRFSSPHPLLC</sequence>
<dbReference type="Proteomes" id="UP000026962">
    <property type="component" value="Chromosome 11"/>
</dbReference>
<dbReference type="AlphaFoldDB" id="A0A0E0MBG5"/>
<evidence type="ECO:0000313" key="3">
    <source>
        <dbReference type="Proteomes" id="UP000026962"/>
    </source>
</evidence>
<proteinExistence type="predicted"/>
<evidence type="ECO:0000313" key="2">
    <source>
        <dbReference type="EnsemblPlants" id="OPUNC11G00240.1"/>
    </source>
</evidence>